<evidence type="ECO:0000313" key="7">
    <source>
        <dbReference type="EMBL" id="GGB03945.1"/>
    </source>
</evidence>
<protein>
    <recommendedName>
        <fullName evidence="9">YihY/virulence factor BrkB family protein</fullName>
    </recommendedName>
</protein>
<dbReference type="InterPro" id="IPR017039">
    <property type="entry name" value="Virul_fac_BrkB"/>
</dbReference>
<dbReference type="Proteomes" id="UP000606922">
    <property type="component" value="Unassembled WGS sequence"/>
</dbReference>
<evidence type="ECO:0000256" key="6">
    <source>
        <dbReference type="SAM" id="Phobius"/>
    </source>
</evidence>
<feature type="transmembrane region" description="Helical" evidence="6">
    <location>
        <begin position="158"/>
        <end position="184"/>
    </location>
</feature>
<feature type="transmembrane region" description="Helical" evidence="6">
    <location>
        <begin position="51"/>
        <end position="70"/>
    </location>
</feature>
<gene>
    <name evidence="7" type="ORF">GCM10010979_18300</name>
</gene>
<organism evidence="7 8">
    <name type="scientific">Conyzicola nivalis</name>
    <dbReference type="NCBI Taxonomy" id="1477021"/>
    <lineage>
        <taxon>Bacteria</taxon>
        <taxon>Bacillati</taxon>
        <taxon>Actinomycetota</taxon>
        <taxon>Actinomycetes</taxon>
        <taxon>Micrococcales</taxon>
        <taxon>Microbacteriaceae</taxon>
        <taxon>Conyzicola</taxon>
    </lineage>
</organism>
<comment type="caution">
    <text evidence="7">The sequence shown here is derived from an EMBL/GenBank/DDBJ whole genome shotgun (WGS) entry which is preliminary data.</text>
</comment>
<dbReference type="PANTHER" id="PTHR30213:SF1">
    <property type="entry name" value="INNER MEMBRANE PROTEIN YHJD"/>
    <property type="match status" value="1"/>
</dbReference>
<feature type="transmembrane region" description="Helical" evidence="6">
    <location>
        <begin position="204"/>
        <end position="224"/>
    </location>
</feature>
<reference evidence="7" key="1">
    <citation type="journal article" date="2014" name="Int. J. Syst. Evol. Microbiol.">
        <title>Complete genome sequence of Corynebacterium casei LMG S-19264T (=DSM 44701T), isolated from a smear-ripened cheese.</title>
        <authorList>
            <consortium name="US DOE Joint Genome Institute (JGI-PGF)"/>
            <person name="Walter F."/>
            <person name="Albersmeier A."/>
            <person name="Kalinowski J."/>
            <person name="Ruckert C."/>
        </authorList>
    </citation>
    <scope>NUCLEOTIDE SEQUENCE</scope>
    <source>
        <strain evidence="7">CGMCC 1.12813</strain>
    </source>
</reference>
<feature type="transmembrane region" description="Helical" evidence="6">
    <location>
        <begin position="110"/>
        <end position="130"/>
    </location>
</feature>
<dbReference type="EMBL" id="BMGB01000001">
    <property type="protein sequence ID" value="GGB03945.1"/>
    <property type="molecule type" value="Genomic_DNA"/>
</dbReference>
<reference evidence="7" key="2">
    <citation type="submission" date="2020-09" db="EMBL/GenBank/DDBJ databases">
        <authorList>
            <person name="Sun Q."/>
            <person name="Zhou Y."/>
        </authorList>
    </citation>
    <scope>NUCLEOTIDE SEQUENCE</scope>
    <source>
        <strain evidence="7">CGMCC 1.12813</strain>
    </source>
</reference>
<dbReference type="AlphaFoldDB" id="A0A916SLV9"/>
<feature type="transmembrane region" description="Helical" evidence="6">
    <location>
        <begin position="236"/>
        <end position="260"/>
    </location>
</feature>
<evidence type="ECO:0000256" key="5">
    <source>
        <dbReference type="ARBA" id="ARBA00023136"/>
    </source>
</evidence>
<dbReference type="GO" id="GO:0005886">
    <property type="term" value="C:plasma membrane"/>
    <property type="evidence" value="ECO:0007669"/>
    <property type="project" value="UniProtKB-SubCell"/>
</dbReference>
<dbReference type="PANTHER" id="PTHR30213">
    <property type="entry name" value="INNER MEMBRANE PROTEIN YHJD"/>
    <property type="match status" value="1"/>
</dbReference>
<sequence>MADATTETPAAPTGIPGIIAKVMKLKPVRVFQHYAVSGGPLMASGLANQGLFATFAGLWVGFSVIGLVIAGDPALRSSLVDTIANAVPGLIESSTSDGAIDPDDLLAAGILNWTGAIALVGLLFTAIGFLGSAREAVRRIFAIAPDSTFFLLLKLKDLGLAVGFGAALIVSTVISTVSTSALGWLLDLTGIGSDSMVGTVAGRILGLLVALLIDVAVLAALYRVLAGIPIPFRRLLGGAIIGGVALGALKLLGGLLLGGASNNPLIASFAIIAGLLIFLNLVCQVILISAAWISVGMDDAGIAADPVAAEKERAERERIAELERLAKEAQEPRGLARLFRRRRRPADDGGAS</sequence>
<evidence type="ECO:0008006" key="9">
    <source>
        <dbReference type="Google" id="ProtNLM"/>
    </source>
</evidence>
<accession>A0A916SLV9</accession>
<evidence type="ECO:0000256" key="2">
    <source>
        <dbReference type="ARBA" id="ARBA00022475"/>
    </source>
</evidence>
<keyword evidence="5 6" id="KW-0472">Membrane</keyword>
<dbReference type="RefSeq" id="WP_188510322.1">
    <property type="nucleotide sequence ID" value="NZ_BMGB01000001.1"/>
</dbReference>
<evidence type="ECO:0000313" key="8">
    <source>
        <dbReference type="Proteomes" id="UP000606922"/>
    </source>
</evidence>
<feature type="transmembrane region" description="Helical" evidence="6">
    <location>
        <begin position="266"/>
        <end position="293"/>
    </location>
</feature>
<comment type="subcellular location">
    <subcellularLocation>
        <location evidence="1">Cell membrane</location>
        <topology evidence="1">Multi-pass membrane protein</topology>
    </subcellularLocation>
</comment>
<dbReference type="Pfam" id="PF03631">
    <property type="entry name" value="Virul_fac_BrkB"/>
    <property type="match status" value="1"/>
</dbReference>
<keyword evidence="4 6" id="KW-1133">Transmembrane helix</keyword>
<proteinExistence type="predicted"/>
<evidence type="ECO:0000256" key="3">
    <source>
        <dbReference type="ARBA" id="ARBA00022692"/>
    </source>
</evidence>
<name>A0A916SLV9_9MICO</name>
<evidence type="ECO:0000256" key="4">
    <source>
        <dbReference type="ARBA" id="ARBA00022989"/>
    </source>
</evidence>
<evidence type="ECO:0000256" key="1">
    <source>
        <dbReference type="ARBA" id="ARBA00004651"/>
    </source>
</evidence>
<keyword evidence="3 6" id="KW-0812">Transmembrane</keyword>
<keyword evidence="8" id="KW-1185">Reference proteome</keyword>
<keyword evidence="2" id="KW-1003">Cell membrane</keyword>